<sequence length="126" mass="14890">MQHNLIIATLKDTFVCGFGISTEFPYVEFAKRSGSEVFRLWIDCEWKINPSKNYQNLTEDEFEILELNRLRSAICQNIAYVERKELTIHFDDGKKIFFDLDNTNDGNEKITLYQINPIVKAIWIEY</sequence>
<organism evidence="1 2">
    <name type="scientific">Neolewinella litorea</name>
    <dbReference type="NCBI Taxonomy" id="2562452"/>
    <lineage>
        <taxon>Bacteria</taxon>
        <taxon>Pseudomonadati</taxon>
        <taxon>Bacteroidota</taxon>
        <taxon>Saprospiria</taxon>
        <taxon>Saprospirales</taxon>
        <taxon>Lewinellaceae</taxon>
        <taxon>Neolewinella</taxon>
    </lineage>
</organism>
<evidence type="ECO:0000313" key="1">
    <source>
        <dbReference type="EMBL" id="THH34331.1"/>
    </source>
</evidence>
<reference evidence="1 2" key="1">
    <citation type="submission" date="2019-04" db="EMBL/GenBank/DDBJ databases">
        <title>Lewinella litorea sp. nov., isolated from a marine sand.</title>
        <authorList>
            <person name="Yoon J.-H."/>
        </authorList>
    </citation>
    <scope>NUCLEOTIDE SEQUENCE [LARGE SCALE GENOMIC DNA]</scope>
    <source>
        <strain evidence="1 2">HSMS-39</strain>
    </source>
</reference>
<dbReference type="RefSeq" id="WP_136460844.1">
    <property type="nucleotide sequence ID" value="NZ_SRSF01000025.1"/>
</dbReference>
<gene>
    <name evidence="1" type="ORF">E4021_17825</name>
</gene>
<comment type="caution">
    <text evidence="1">The sequence shown here is derived from an EMBL/GenBank/DDBJ whole genome shotgun (WGS) entry which is preliminary data.</text>
</comment>
<accession>A0A4S4N8M0</accession>
<dbReference type="Proteomes" id="UP000308528">
    <property type="component" value="Unassembled WGS sequence"/>
</dbReference>
<proteinExistence type="predicted"/>
<name>A0A4S4N8M0_9BACT</name>
<dbReference type="AlphaFoldDB" id="A0A4S4N8M0"/>
<keyword evidence="2" id="KW-1185">Reference proteome</keyword>
<evidence type="ECO:0000313" key="2">
    <source>
        <dbReference type="Proteomes" id="UP000308528"/>
    </source>
</evidence>
<protein>
    <submittedName>
        <fullName evidence="1">Uncharacterized protein</fullName>
    </submittedName>
</protein>
<dbReference type="EMBL" id="SRSF01000025">
    <property type="protein sequence ID" value="THH34331.1"/>
    <property type="molecule type" value="Genomic_DNA"/>
</dbReference>